<keyword evidence="4" id="KW-1185">Reference proteome</keyword>
<dbReference type="PANTHER" id="PTHR13284">
    <property type="entry name" value="GH01354P"/>
    <property type="match status" value="1"/>
</dbReference>
<evidence type="ECO:0000313" key="3">
    <source>
        <dbReference type="EMBL" id="GFS35260.1"/>
    </source>
</evidence>
<evidence type="ECO:0000259" key="2">
    <source>
        <dbReference type="Pfam" id="PF01248"/>
    </source>
</evidence>
<accession>A0A8X6I8F1</accession>
<evidence type="ECO:0000313" key="4">
    <source>
        <dbReference type="Proteomes" id="UP000887013"/>
    </source>
</evidence>
<dbReference type="Pfam" id="PF01248">
    <property type="entry name" value="Ribosomal_L7Ae"/>
    <property type="match status" value="1"/>
</dbReference>
<sequence>MNKGKKSQGIIRIPDNENHFIQQQQNQIARDNKRVFKVDSHDFPSLSEVSEANKKQERNSMKCDFSDFTYSAKLKVQPQEKVSQSKQFENSFQNKPKSASFSTGKLSSFSKNESMCIKSKTSNNDECTIKSSQTIQSVSLDCKRQQSLSAKNKLTPNNKNLSHTLRNSSISEEKTEQSELVSHKSDSLWKQKDQSNYRNNHNICSNENNFLTQKCANAQRRSGTAHGEPPSSLKKEKKSFDKNLRDNFDTISSVKDPVVSNGSSDTRGWRTTSNYVSSGKNQISFHKSNEWTIIEKKSKRSEANKPVNSTSVNNTNIRQSHQNITQSSVSGNVHRIKTQKTTLNPKLSSNSENKTKSKALNAQQTSGTVVEVKKKRKRKSRLKRQAALQSGKILVLTPEVHSKIVNQSNNENIQKHKNILANINDCEEYPELGSSKPKSNKEYSEKILGMSSKTEFPVNSVINGLEMNKCGVGSDIPEDASATSNVFEASKSEAKNNTLIDNLEEKKVVHSNNPITLSLFDMLLAAKPKKKEPEKKDELPEAITSPLKVKKETTRKVINNAVVNPLDSSKPSVKRGKEREEPKVKRPSRLRKLILLGRQQKRENMIIKNIESESNDSFSDEGNALPKKYVELDEIKPDDLIPEINSLYFTDENKEVVSLDLSDWKEDLFTNHDKENENVIQNFATCDEIKQKNWQRDTDHTKHENYVLETCAEPTTISEESESSDIEDKLLRSNICLLNSFEVKECDTFDVVPRICNKSEYKSSEEFVLRHNNSDIPFLSENENSNQMSECSFNNKLVYFEDHNDIIHNETDTNCLEYKSDECAVDVQSKNGLNSNFIDTFSNISWLYEKQDNSLKNLVETPNAAKEDICEKKLQNVKFITDNIIEIKNKIEAIPVTKNTSYTCNFINDAPISGDQITDDNKSLENNIFTIDFNLTNSNNMEDQSDAMKVDKILSHSSEEINSYASKNLYSDQKRFQATKLLLHSRKFRQYCNHFISKEIDEAAFALIDDLARFQDRMHQKDPVKAKIRRRLVYGIKEIKKHMKLKKIKCILIATDIEDIRIEGGLNDIIEELKSLADTYHIPYIFSHRRFNLGKICRKSVPVSCVGIFNYEGSEKNFKKMIELHENSKCDYSELTKKIAFELTNEQMKELFEAEKESLLVLREVSQRILRGMFHSNPEEFQICENCNINSDLTSCAQFSNNKLSNVETTISFPSKQCSNSEKNSDALLHKNINIILTKYKVVKD</sequence>
<evidence type="ECO:0000256" key="1">
    <source>
        <dbReference type="SAM" id="MobiDB-lite"/>
    </source>
</evidence>
<dbReference type="SUPFAM" id="SSF55315">
    <property type="entry name" value="L30e-like"/>
    <property type="match status" value="1"/>
</dbReference>
<dbReference type="Proteomes" id="UP000887013">
    <property type="component" value="Unassembled WGS sequence"/>
</dbReference>
<feature type="compositionally biased region" description="Basic and acidic residues" evidence="1">
    <location>
        <begin position="575"/>
        <end position="584"/>
    </location>
</feature>
<feature type="domain" description="Ribosomal protein eL8/eL30/eS12/Gadd45" evidence="2">
    <location>
        <begin position="1024"/>
        <end position="1115"/>
    </location>
</feature>
<dbReference type="GO" id="GO:0003730">
    <property type="term" value="F:mRNA 3'-UTR binding"/>
    <property type="evidence" value="ECO:0007669"/>
    <property type="project" value="TreeGrafter"/>
</dbReference>
<feature type="compositionally biased region" description="Basic and acidic residues" evidence="1">
    <location>
        <begin position="171"/>
        <end position="194"/>
    </location>
</feature>
<gene>
    <name evidence="3" type="primary">SECISBP2</name>
    <name evidence="3" type="ORF">NPIL_570421</name>
</gene>
<comment type="caution">
    <text evidence="3">The sequence shown here is derived from an EMBL/GenBank/DDBJ whole genome shotgun (WGS) entry which is preliminary data.</text>
</comment>
<feature type="region of interest" description="Disordered" evidence="1">
    <location>
        <begin position="79"/>
        <end position="106"/>
    </location>
</feature>
<dbReference type="GO" id="GO:1990904">
    <property type="term" value="C:ribonucleoprotein complex"/>
    <property type="evidence" value="ECO:0007669"/>
    <property type="project" value="TreeGrafter"/>
</dbReference>
<protein>
    <submittedName>
        <fullName evidence="3">Selenocysteine insertion sequence-binding protein 2</fullName>
    </submittedName>
</protein>
<dbReference type="OrthoDB" id="263617at2759"/>
<dbReference type="GO" id="GO:0005739">
    <property type="term" value="C:mitochondrion"/>
    <property type="evidence" value="ECO:0007669"/>
    <property type="project" value="TreeGrafter"/>
</dbReference>
<reference evidence="3" key="1">
    <citation type="submission" date="2020-08" db="EMBL/GenBank/DDBJ databases">
        <title>Multicomponent nature underlies the extraordinary mechanical properties of spider dragline silk.</title>
        <authorList>
            <person name="Kono N."/>
            <person name="Nakamura H."/>
            <person name="Mori M."/>
            <person name="Yoshida Y."/>
            <person name="Ohtoshi R."/>
            <person name="Malay A.D."/>
            <person name="Moran D.A.P."/>
            <person name="Tomita M."/>
            <person name="Numata K."/>
            <person name="Arakawa K."/>
        </authorList>
    </citation>
    <scope>NUCLEOTIDE SEQUENCE</scope>
</reference>
<name>A0A8X6I8F1_NEPPI</name>
<feature type="region of interest" description="Disordered" evidence="1">
    <location>
        <begin position="564"/>
        <end position="584"/>
    </location>
</feature>
<proteinExistence type="predicted"/>
<dbReference type="AlphaFoldDB" id="A0A8X6I8F1"/>
<feature type="compositionally biased region" description="Polar residues" evidence="1">
    <location>
        <begin position="339"/>
        <end position="368"/>
    </location>
</feature>
<feature type="compositionally biased region" description="Polar residues" evidence="1">
    <location>
        <begin position="80"/>
        <end position="106"/>
    </location>
</feature>
<feature type="compositionally biased region" description="Polar residues" evidence="1">
    <location>
        <begin position="320"/>
        <end position="331"/>
    </location>
</feature>
<feature type="region of interest" description="Disordered" evidence="1">
    <location>
        <begin position="149"/>
        <end position="194"/>
    </location>
</feature>
<dbReference type="InterPro" id="IPR029064">
    <property type="entry name" value="Ribosomal_eL30-like_sf"/>
</dbReference>
<feature type="region of interest" description="Disordered" evidence="1">
    <location>
        <begin position="320"/>
        <end position="369"/>
    </location>
</feature>
<feature type="compositionally biased region" description="Polar residues" evidence="1">
    <location>
        <begin position="149"/>
        <end position="170"/>
    </location>
</feature>
<dbReference type="EMBL" id="BMAW01042648">
    <property type="protein sequence ID" value="GFS35260.1"/>
    <property type="molecule type" value="Genomic_DNA"/>
</dbReference>
<dbReference type="GO" id="GO:0043021">
    <property type="term" value="F:ribonucleoprotein complex binding"/>
    <property type="evidence" value="ECO:0007669"/>
    <property type="project" value="TreeGrafter"/>
</dbReference>
<dbReference type="InterPro" id="IPR040051">
    <property type="entry name" value="SECISBP2"/>
</dbReference>
<dbReference type="GO" id="GO:0035368">
    <property type="term" value="F:selenocysteine insertion sequence binding"/>
    <property type="evidence" value="ECO:0007669"/>
    <property type="project" value="InterPro"/>
</dbReference>
<feature type="region of interest" description="Disordered" evidence="1">
    <location>
        <begin position="217"/>
        <end position="237"/>
    </location>
</feature>
<dbReference type="InterPro" id="IPR004038">
    <property type="entry name" value="Ribosomal_eL8/eL30/eS12/Gad45"/>
</dbReference>
<dbReference type="PANTHER" id="PTHR13284:SF4">
    <property type="entry name" value="C2H2-TYPE DOMAIN-CONTAINING PROTEIN"/>
    <property type="match status" value="1"/>
</dbReference>
<organism evidence="3 4">
    <name type="scientific">Nephila pilipes</name>
    <name type="common">Giant wood spider</name>
    <name type="synonym">Nephila maculata</name>
    <dbReference type="NCBI Taxonomy" id="299642"/>
    <lineage>
        <taxon>Eukaryota</taxon>
        <taxon>Metazoa</taxon>
        <taxon>Ecdysozoa</taxon>
        <taxon>Arthropoda</taxon>
        <taxon>Chelicerata</taxon>
        <taxon>Arachnida</taxon>
        <taxon>Araneae</taxon>
        <taxon>Araneomorphae</taxon>
        <taxon>Entelegynae</taxon>
        <taxon>Araneoidea</taxon>
        <taxon>Nephilidae</taxon>
        <taxon>Nephila</taxon>
    </lineage>
</organism>
<dbReference type="Gene3D" id="3.30.1330.30">
    <property type="match status" value="1"/>
</dbReference>